<reference evidence="2" key="2">
    <citation type="submission" date="2013-07" db="EMBL/GenBank/DDBJ databases">
        <authorList>
            <consortium name="The Broad Institute Genome Sequencing Platform"/>
            <person name="Cuomo C."/>
            <person name="Litvintseva A."/>
            <person name="Chen Y."/>
            <person name="Heitman J."/>
            <person name="Sun S."/>
            <person name="Springer D."/>
            <person name="Dromer F."/>
            <person name="Young S.K."/>
            <person name="Zeng Q."/>
            <person name="Gargeya S."/>
            <person name="Fitzgerald M."/>
            <person name="Abouelleil A."/>
            <person name="Alvarado L."/>
            <person name="Berlin A.M."/>
            <person name="Chapman S.B."/>
            <person name="Dewar J."/>
            <person name="Goldberg J."/>
            <person name="Griggs A."/>
            <person name="Gujja S."/>
            <person name="Hansen M."/>
            <person name="Howarth C."/>
            <person name="Imamovic A."/>
            <person name="Larimer J."/>
            <person name="McCowan C."/>
            <person name="Murphy C."/>
            <person name="Pearson M."/>
            <person name="Priest M."/>
            <person name="Roberts A."/>
            <person name="Saif S."/>
            <person name="Shea T."/>
            <person name="Sykes S."/>
            <person name="Wortman J."/>
            <person name="Nusbaum C."/>
            <person name="Birren B."/>
        </authorList>
    </citation>
    <scope>NUCLEOTIDE SEQUENCE</scope>
    <source>
        <strain evidence="2">CBS 10117</strain>
    </source>
</reference>
<dbReference type="VEuPathDB" id="FungiDB:I303_00871"/>
<dbReference type="RefSeq" id="XP_018266891.1">
    <property type="nucleotide sequence ID" value="XM_018404237.1"/>
</dbReference>
<dbReference type="GeneID" id="28964570"/>
<evidence type="ECO:0000313" key="1">
    <source>
        <dbReference type="EMBL" id="OBR89049.1"/>
    </source>
</evidence>
<keyword evidence="3" id="KW-1185">Reference proteome</keyword>
<sequence length="328" mass="37364">MQEVWAGASSQDTFAELETIRFQATQAGSFRYLNGRPLPSEGTATKCAIGLIATNTDTWTRKELPDQAVEIHEENIRCFEQNADWSKAELTEPLLVACQIISRLQPHMEKDSNTFDIGFSLRDQNKYVAIGIPTHRLHRHRKTRLLASLSPRLRGRRNPLSRSMVPMHLTKSDYAKMESPIANEPYLDDILNHIDVKMISDDDKSTSTSPRVLSGTCVLEHEKDPDRYFVNLVPDPESPFQTCREARVQLGPGERRIDSRRTTSEDEARFDHNLHTLRSFVDPLSRAGATNFQARYKTLDGYNVSVKEKVHGGLRIWHANLTAERKPQ</sequence>
<name>A0A1A6AG63_9TREE</name>
<dbReference type="EMBL" id="KI894027">
    <property type="protein sequence ID" value="OBR89049.1"/>
    <property type="molecule type" value="Genomic_DNA"/>
</dbReference>
<protein>
    <submittedName>
        <fullName evidence="1">Uncharacterized protein</fullName>
    </submittedName>
</protein>
<dbReference type="Proteomes" id="UP000078595">
    <property type="component" value="Chromosome 1"/>
</dbReference>
<gene>
    <name evidence="1" type="ORF">I303_00871</name>
    <name evidence="2" type="ORF">I303_100868</name>
</gene>
<dbReference type="KEGG" id="kdj:28964570"/>
<organism evidence="1">
    <name type="scientific">Kwoniella dejecticola CBS 10117</name>
    <dbReference type="NCBI Taxonomy" id="1296121"/>
    <lineage>
        <taxon>Eukaryota</taxon>
        <taxon>Fungi</taxon>
        <taxon>Dikarya</taxon>
        <taxon>Basidiomycota</taxon>
        <taxon>Agaricomycotina</taxon>
        <taxon>Tremellomycetes</taxon>
        <taxon>Tremellales</taxon>
        <taxon>Cryptococcaceae</taxon>
        <taxon>Kwoniella</taxon>
    </lineage>
</organism>
<proteinExistence type="predicted"/>
<dbReference type="EMBL" id="CP144530">
    <property type="protein sequence ID" value="WWC58328.1"/>
    <property type="molecule type" value="Genomic_DNA"/>
</dbReference>
<accession>A0A1A6AG63</accession>
<reference evidence="2" key="3">
    <citation type="submission" date="2024-02" db="EMBL/GenBank/DDBJ databases">
        <title>Comparative genomics of Cryptococcus and Kwoniella reveals pathogenesis evolution and contrasting modes of karyotype evolution via chromosome fusion or intercentromeric recombination.</title>
        <authorList>
            <person name="Coelho M.A."/>
            <person name="David-Palma M."/>
            <person name="Shea T."/>
            <person name="Bowers K."/>
            <person name="McGinley-Smith S."/>
            <person name="Mohammad A.W."/>
            <person name="Gnirke A."/>
            <person name="Yurkov A.M."/>
            <person name="Nowrousian M."/>
            <person name="Sun S."/>
            <person name="Cuomo C.A."/>
            <person name="Heitman J."/>
        </authorList>
    </citation>
    <scope>NUCLEOTIDE SEQUENCE</scope>
    <source>
        <strain evidence="2">CBS 10117</strain>
    </source>
</reference>
<evidence type="ECO:0000313" key="3">
    <source>
        <dbReference type="Proteomes" id="UP000078595"/>
    </source>
</evidence>
<dbReference type="AlphaFoldDB" id="A0A1A6AG63"/>
<reference evidence="1" key="1">
    <citation type="submission" date="2013-07" db="EMBL/GenBank/DDBJ databases">
        <title>The Genome Sequence of Cryptococcus dejecticola CBS10117.</title>
        <authorList>
            <consortium name="The Broad Institute Genome Sequencing Platform"/>
            <person name="Cuomo C."/>
            <person name="Litvintseva A."/>
            <person name="Chen Y."/>
            <person name="Heitman J."/>
            <person name="Sun S."/>
            <person name="Springer D."/>
            <person name="Dromer F."/>
            <person name="Young S.K."/>
            <person name="Zeng Q."/>
            <person name="Gargeya S."/>
            <person name="Fitzgerald M."/>
            <person name="Abouelleil A."/>
            <person name="Alvarado L."/>
            <person name="Berlin A.M."/>
            <person name="Chapman S.B."/>
            <person name="Dewar J."/>
            <person name="Goldberg J."/>
            <person name="Griggs A."/>
            <person name="Gujja S."/>
            <person name="Hansen M."/>
            <person name="Howarth C."/>
            <person name="Imamovic A."/>
            <person name="Larimer J."/>
            <person name="McCowan C."/>
            <person name="Murphy C."/>
            <person name="Pearson M."/>
            <person name="Priest M."/>
            <person name="Roberts A."/>
            <person name="Saif S."/>
            <person name="Shea T."/>
            <person name="Sykes S."/>
            <person name="Wortman J."/>
            <person name="Nusbaum C."/>
            <person name="Birren B."/>
        </authorList>
    </citation>
    <scope>NUCLEOTIDE SEQUENCE [LARGE SCALE GENOMIC DNA]</scope>
    <source>
        <strain evidence="1">CBS 10117</strain>
    </source>
</reference>
<evidence type="ECO:0000313" key="2">
    <source>
        <dbReference type="EMBL" id="WWC58328.1"/>
    </source>
</evidence>